<dbReference type="Gene3D" id="1.10.1410.40">
    <property type="match status" value="1"/>
</dbReference>
<dbReference type="Pfam" id="PF20266">
    <property type="entry name" value="Mab-21_C"/>
    <property type="match status" value="1"/>
</dbReference>
<keyword evidence="5" id="KW-1185">Reference proteome</keyword>
<feature type="domain" description="Mab-21-like nucleotidyltransferase" evidence="2">
    <location>
        <begin position="102"/>
        <end position="248"/>
    </location>
</feature>
<sequence>MDLEETEYYEDKLSEILSDLLTCQGFSIERTNLIRSKCLLFEKIYKDFYGRISIHCGSEMAEASGIIESDQDIMRVLPGFLVVNEDCNVVDDKLVLLTVLLDNCIPGYTRLRVNRLNDENISLIEITEKDGNSTFLSSKKLLEIKVDSSRKVWPKPFRNRISHNQGPCETVEIWGTDNDLTIGIECQSWPVAAIDWIKRPRFKDWPLQCIINKIASLPVHVVPVGDPRSSYSSTQWRFSFNYAERELFWTFNDIQIQCYVLLKSVFKGKLKPFSPDNLRGYQMKNLIFWISEEYGVTIFTKKNLLRCLELCLKTYKDQISHNFLPHYILLDRNLIANKLDLKTRQLILDKISKILDNIFLAIVECRHHISGGSEYLSKYDGSVRHFICHVLTELYYKLENFPRKFKFQVFSQCHAVIVAIAYTNKPVSVRAILDLIDCMKVGNQFSDTILPYMLKTATSFCFILKGMIICQNTNANNPKIHLASFEFDHGIDFGEFSGLLYKVTFLLFINNIEKAWSILLPVLNHTKPFICSGGCFEINQAFKNIFQFSKTRIVNIETKSVKYEELSNCYEIVFPIYVVNFVPEPIKYELYVQLCTQPNFSCCVYDPVVYAFYLMFEITGKRGGQMSETNEILSRLSKYIEDFNRYSGLHLFRAYTLLGFCYYKCGRIKEAIATFRLSLQKQIDKNAA</sequence>
<comment type="caution">
    <text evidence="4">The sequence shown here is derived from an EMBL/GenBank/DDBJ whole genome shotgun (WGS) entry which is preliminary data.</text>
</comment>
<comment type="similarity">
    <text evidence="1">Belongs to the mab-21 family.</text>
</comment>
<dbReference type="OrthoDB" id="6119992at2759"/>
<dbReference type="InterPro" id="IPR046903">
    <property type="entry name" value="Mab-21-like_nuc_Trfase"/>
</dbReference>
<evidence type="ECO:0000259" key="3">
    <source>
        <dbReference type="Pfam" id="PF20266"/>
    </source>
</evidence>
<evidence type="ECO:0000313" key="5">
    <source>
        <dbReference type="Proteomes" id="UP000596742"/>
    </source>
</evidence>
<dbReference type="InterPro" id="IPR046906">
    <property type="entry name" value="Mab-21_HhH/H2TH-like"/>
</dbReference>
<dbReference type="Pfam" id="PF03281">
    <property type="entry name" value="Mab-21"/>
    <property type="match status" value="1"/>
</dbReference>
<evidence type="ECO:0000313" key="4">
    <source>
        <dbReference type="EMBL" id="VDI42384.1"/>
    </source>
</evidence>
<feature type="domain" description="Mab-21-like HhH/H2TH-like" evidence="3">
    <location>
        <begin position="257"/>
        <end position="352"/>
    </location>
</feature>
<reference evidence="4" key="1">
    <citation type="submission" date="2018-11" db="EMBL/GenBank/DDBJ databases">
        <authorList>
            <person name="Alioto T."/>
            <person name="Alioto T."/>
        </authorList>
    </citation>
    <scope>NUCLEOTIDE SEQUENCE</scope>
</reference>
<dbReference type="AlphaFoldDB" id="A0A8B6F3K0"/>
<evidence type="ECO:0000259" key="2">
    <source>
        <dbReference type="Pfam" id="PF03281"/>
    </source>
</evidence>
<feature type="non-terminal residue" evidence="4">
    <location>
        <position position="688"/>
    </location>
</feature>
<name>A0A8B6F3K0_MYTGA</name>
<dbReference type="Proteomes" id="UP000596742">
    <property type="component" value="Unassembled WGS sequence"/>
</dbReference>
<gene>
    <name evidence="4" type="ORF">MGAL_10B017860</name>
</gene>
<evidence type="ECO:0000256" key="1">
    <source>
        <dbReference type="ARBA" id="ARBA00008307"/>
    </source>
</evidence>
<dbReference type="InterPro" id="IPR024810">
    <property type="entry name" value="MAB21L/cGLR"/>
</dbReference>
<protein>
    <recommendedName>
        <fullName evidence="6">Mab-21-like HhH/H2TH-like domain-containing protein</fullName>
    </recommendedName>
</protein>
<evidence type="ECO:0008006" key="6">
    <source>
        <dbReference type="Google" id="ProtNLM"/>
    </source>
</evidence>
<dbReference type="SMART" id="SM01265">
    <property type="entry name" value="Mab-21"/>
    <property type="match status" value="1"/>
</dbReference>
<accession>A0A8B6F3K0</accession>
<organism evidence="4 5">
    <name type="scientific">Mytilus galloprovincialis</name>
    <name type="common">Mediterranean mussel</name>
    <dbReference type="NCBI Taxonomy" id="29158"/>
    <lineage>
        <taxon>Eukaryota</taxon>
        <taxon>Metazoa</taxon>
        <taxon>Spiralia</taxon>
        <taxon>Lophotrochozoa</taxon>
        <taxon>Mollusca</taxon>
        <taxon>Bivalvia</taxon>
        <taxon>Autobranchia</taxon>
        <taxon>Pteriomorphia</taxon>
        <taxon>Mytilida</taxon>
        <taxon>Mytiloidea</taxon>
        <taxon>Mytilidae</taxon>
        <taxon>Mytilinae</taxon>
        <taxon>Mytilus</taxon>
    </lineage>
</organism>
<dbReference type="EMBL" id="UYJE01006012">
    <property type="protein sequence ID" value="VDI42384.1"/>
    <property type="molecule type" value="Genomic_DNA"/>
</dbReference>
<dbReference type="PANTHER" id="PTHR10656:SF69">
    <property type="entry name" value="MAB-21-LIKE HHH_H2TH-LIKE DOMAIN-CONTAINING PROTEIN"/>
    <property type="match status" value="1"/>
</dbReference>
<proteinExistence type="inferred from homology"/>
<dbReference type="PANTHER" id="PTHR10656">
    <property type="entry name" value="CELL FATE DETERMINING PROTEIN MAB21-RELATED"/>
    <property type="match status" value="1"/>
</dbReference>